<keyword evidence="1" id="KW-0812">Transmembrane</keyword>
<evidence type="ECO:0000313" key="3">
    <source>
        <dbReference type="Proteomes" id="UP000800092"/>
    </source>
</evidence>
<evidence type="ECO:0000256" key="1">
    <source>
        <dbReference type="SAM" id="Phobius"/>
    </source>
</evidence>
<gene>
    <name evidence="2" type="ORF">EV356DRAFT_230313</name>
</gene>
<feature type="transmembrane region" description="Helical" evidence="1">
    <location>
        <begin position="38"/>
        <end position="58"/>
    </location>
</feature>
<sequence length="67" mass="7653">MLSLGWFVDWARWKLTGVLGTCDVLRDIPLRPNLRMCIAWVVLVFISLLMIVPPAGILRPRPNARQP</sequence>
<reference evidence="2" key="1">
    <citation type="journal article" date="2020" name="Stud. Mycol.">
        <title>101 Dothideomycetes genomes: a test case for predicting lifestyles and emergence of pathogens.</title>
        <authorList>
            <person name="Haridas S."/>
            <person name="Albert R."/>
            <person name="Binder M."/>
            <person name="Bloem J."/>
            <person name="Labutti K."/>
            <person name="Salamov A."/>
            <person name="Andreopoulos B."/>
            <person name="Baker S."/>
            <person name="Barry K."/>
            <person name="Bills G."/>
            <person name="Bluhm B."/>
            <person name="Cannon C."/>
            <person name="Castanera R."/>
            <person name="Culley D."/>
            <person name="Daum C."/>
            <person name="Ezra D."/>
            <person name="Gonzalez J."/>
            <person name="Henrissat B."/>
            <person name="Kuo A."/>
            <person name="Liang C."/>
            <person name="Lipzen A."/>
            <person name="Lutzoni F."/>
            <person name="Magnuson J."/>
            <person name="Mondo S."/>
            <person name="Nolan M."/>
            <person name="Ohm R."/>
            <person name="Pangilinan J."/>
            <person name="Park H.-J."/>
            <person name="Ramirez L."/>
            <person name="Alfaro M."/>
            <person name="Sun H."/>
            <person name="Tritt A."/>
            <person name="Yoshinaga Y."/>
            <person name="Zwiers L.-H."/>
            <person name="Turgeon B."/>
            <person name="Goodwin S."/>
            <person name="Spatafora J."/>
            <person name="Crous P."/>
            <person name="Grigoriev I."/>
        </authorList>
    </citation>
    <scope>NUCLEOTIDE SEQUENCE</scope>
    <source>
        <strain evidence="2">Tuck. ex Michener</strain>
    </source>
</reference>
<accession>A0A6A6H5P0</accession>
<name>A0A6A6H5P0_VIRVR</name>
<proteinExistence type="predicted"/>
<keyword evidence="1" id="KW-1133">Transmembrane helix</keyword>
<keyword evidence="1" id="KW-0472">Membrane</keyword>
<organism evidence="2 3">
    <name type="scientific">Viridothelium virens</name>
    <name type="common">Speckled blister lichen</name>
    <name type="synonym">Trypethelium virens</name>
    <dbReference type="NCBI Taxonomy" id="1048519"/>
    <lineage>
        <taxon>Eukaryota</taxon>
        <taxon>Fungi</taxon>
        <taxon>Dikarya</taxon>
        <taxon>Ascomycota</taxon>
        <taxon>Pezizomycotina</taxon>
        <taxon>Dothideomycetes</taxon>
        <taxon>Dothideomycetes incertae sedis</taxon>
        <taxon>Trypetheliales</taxon>
        <taxon>Trypetheliaceae</taxon>
        <taxon>Viridothelium</taxon>
    </lineage>
</organism>
<evidence type="ECO:0000313" key="2">
    <source>
        <dbReference type="EMBL" id="KAF2233040.1"/>
    </source>
</evidence>
<dbReference type="EMBL" id="ML991810">
    <property type="protein sequence ID" value="KAF2233040.1"/>
    <property type="molecule type" value="Genomic_DNA"/>
</dbReference>
<dbReference type="AlphaFoldDB" id="A0A6A6H5P0"/>
<protein>
    <submittedName>
        <fullName evidence="2">Uncharacterized protein</fullName>
    </submittedName>
</protein>
<keyword evidence="3" id="KW-1185">Reference proteome</keyword>
<dbReference type="Proteomes" id="UP000800092">
    <property type="component" value="Unassembled WGS sequence"/>
</dbReference>